<reference evidence="2 3" key="1">
    <citation type="journal article" date="2016" name="Nat. Commun.">
        <title>Thousands of microbial genomes shed light on interconnected biogeochemical processes in an aquifer system.</title>
        <authorList>
            <person name="Anantharaman K."/>
            <person name="Brown C.T."/>
            <person name="Hug L.A."/>
            <person name="Sharon I."/>
            <person name="Castelle C.J."/>
            <person name="Probst A.J."/>
            <person name="Thomas B.C."/>
            <person name="Singh A."/>
            <person name="Wilkins M.J."/>
            <person name="Karaoz U."/>
            <person name="Brodie E.L."/>
            <person name="Williams K.H."/>
            <person name="Hubbard S.S."/>
            <person name="Banfield J.F."/>
        </authorList>
    </citation>
    <scope>NUCLEOTIDE SEQUENCE [LARGE SCALE GENOMIC DNA]</scope>
</reference>
<evidence type="ECO:0000313" key="3">
    <source>
        <dbReference type="Proteomes" id="UP000178951"/>
    </source>
</evidence>
<name>A0A1F4TBF4_UNCSA</name>
<dbReference type="Proteomes" id="UP000178951">
    <property type="component" value="Unassembled WGS sequence"/>
</dbReference>
<proteinExistence type="predicted"/>
<dbReference type="InterPro" id="IPR029063">
    <property type="entry name" value="SAM-dependent_MTases_sf"/>
</dbReference>
<dbReference type="GO" id="GO:0008757">
    <property type="term" value="F:S-adenosylmethionine-dependent methyltransferase activity"/>
    <property type="evidence" value="ECO:0007669"/>
    <property type="project" value="InterPro"/>
</dbReference>
<accession>A0A1F4TBF4</accession>
<evidence type="ECO:0000313" key="2">
    <source>
        <dbReference type="EMBL" id="OGC29423.1"/>
    </source>
</evidence>
<evidence type="ECO:0000259" key="1">
    <source>
        <dbReference type="Pfam" id="PF08241"/>
    </source>
</evidence>
<dbReference type="Gene3D" id="3.40.50.150">
    <property type="entry name" value="Vaccinia Virus protein VP39"/>
    <property type="match status" value="1"/>
</dbReference>
<dbReference type="AlphaFoldDB" id="A0A1F4TBF4"/>
<dbReference type="STRING" id="1802583.A2311_05860"/>
<dbReference type="Pfam" id="PF08241">
    <property type="entry name" value="Methyltransf_11"/>
    <property type="match status" value="1"/>
</dbReference>
<protein>
    <recommendedName>
        <fullName evidence="1">Methyltransferase type 11 domain-containing protein</fullName>
    </recommendedName>
</protein>
<dbReference type="InterPro" id="IPR013216">
    <property type="entry name" value="Methyltransf_11"/>
</dbReference>
<dbReference type="EMBL" id="MEUF01000092">
    <property type="protein sequence ID" value="OGC29423.1"/>
    <property type="molecule type" value="Genomic_DNA"/>
</dbReference>
<feature type="domain" description="Methyltransferase type 11" evidence="1">
    <location>
        <begin position="67"/>
        <end position="149"/>
    </location>
</feature>
<organism evidence="2 3">
    <name type="scientific">candidate division WOR-1 bacterium RIFOXYB2_FULL_48_7</name>
    <dbReference type="NCBI Taxonomy" id="1802583"/>
    <lineage>
        <taxon>Bacteria</taxon>
        <taxon>Bacillati</taxon>
        <taxon>Saganbacteria</taxon>
    </lineage>
</organism>
<comment type="caution">
    <text evidence="2">The sequence shown here is derived from an EMBL/GenBank/DDBJ whole genome shotgun (WGS) entry which is preliminary data.</text>
</comment>
<dbReference type="SUPFAM" id="SSF53335">
    <property type="entry name" value="S-adenosyl-L-methionine-dependent methyltransferases"/>
    <property type="match status" value="1"/>
</dbReference>
<gene>
    <name evidence="2" type="ORF">A2311_05860</name>
</gene>
<sequence>MRASSTNTALRIVGQKAAKQDTSKPLQLMQRQRTVNQQVVAWMTRHDMHRTLTVDACAGIEGSLWAVHERGGRWIGNEIAEGDVSLLEGTVRGIQNSRISVIHEDAHHLSLDDKMADFYLFVFALAHLRTFDALKEASRIIKDEGRIAICCPGPTYWIMDIMISVALTQHGISPGTPVDQVLRSRPNLTKNITNFAANVLAPVGMTPWEYAQFILKTNFGVRSFDEFIGALERSAGGFKKGAKDWWYSQRCRLDVMYWDNLLACIKKLKLVPVRMGVMPLAEVSRSKGELDWVVGRIFDCEIAPENLYRSELEQMFSRSEIRGLTDGVAARKMVYGRTLLLKKAG</sequence>